<reference evidence="7" key="1">
    <citation type="journal article" date="2016" name="Genome Announc.">
        <title>Revised genome sequence of the purple photosynthetic bacterium Blastochloris viridis.</title>
        <authorList>
            <person name="Liu L.N."/>
            <person name="Faulkner M."/>
            <person name="Liu X."/>
            <person name="Huang F."/>
            <person name="Darby A.C."/>
            <person name="Hall N."/>
        </authorList>
    </citation>
    <scope>NUCLEOTIDE SEQUENCE [LARGE SCALE GENOMIC DNA]</scope>
    <source>
        <strain evidence="7">ATCC 19567 / DSM 133 / F</strain>
    </source>
</reference>
<proteinExistence type="predicted"/>
<evidence type="ECO:0000256" key="3">
    <source>
        <dbReference type="ARBA" id="ARBA00023136"/>
    </source>
</evidence>
<protein>
    <submittedName>
        <fullName evidence="6">Inner membrane protein yhjX</fullName>
    </submittedName>
</protein>
<evidence type="ECO:0000313" key="7">
    <source>
        <dbReference type="Proteomes" id="UP000065734"/>
    </source>
</evidence>
<dbReference type="Pfam" id="PF07690">
    <property type="entry name" value="MFS_1"/>
    <property type="match status" value="1"/>
</dbReference>
<dbReference type="EMBL" id="LN907867">
    <property type="protein sequence ID" value="CUU43431.1"/>
    <property type="molecule type" value="Genomic_DNA"/>
</dbReference>
<dbReference type="PANTHER" id="PTHR11360">
    <property type="entry name" value="MONOCARBOXYLATE TRANSPORTER"/>
    <property type="match status" value="1"/>
</dbReference>
<feature type="transmembrane region" description="Helical" evidence="4">
    <location>
        <begin position="21"/>
        <end position="43"/>
    </location>
</feature>
<keyword evidence="2 4" id="KW-1133">Transmembrane helix</keyword>
<organism evidence="6 7">
    <name type="scientific">Blastochloris viridis</name>
    <name type="common">Rhodopseudomonas viridis</name>
    <dbReference type="NCBI Taxonomy" id="1079"/>
    <lineage>
        <taxon>Bacteria</taxon>
        <taxon>Pseudomonadati</taxon>
        <taxon>Pseudomonadota</taxon>
        <taxon>Alphaproteobacteria</taxon>
        <taxon>Hyphomicrobiales</taxon>
        <taxon>Blastochloridaceae</taxon>
        <taxon>Blastochloris</taxon>
    </lineage>
</organism>
<name>A0A0P0J9X6_BLAVI</name>
<feature type="transmembrane region" description="Helical" evidence="4">
    <location>
        <begin position="266"/>
        <end position="289"/>
    </location>
</feature>
<feature type="transmembrane region" description="Helical" evidence="4">
    <location>
        <begin position="323"/>
        <end position="348"/>
    </location>
</feature>
<dbReference type="Proteomes" id="UP000065734">
    <property type="component" value="Chromosome I"/>
</dbReference>
<dbReference type="CDD" id="cd17355">
    <property type="entry name" value="MFS_YcxA_like"/>
    <property type="match status" value="1"/>
</dbReference>
<dbReference type="PROSITE" id="PS50850">
    <property type="entry name" value="MFS"/>
    <property type="match status" value="1"/>
</dbReference>
<dbReference type="InterPro" id="IPR050327">
    <property type="entry name" value="Proton-linked_MCT"/>
</dbReference>
<feature type="transmembrane region" description="Helical" evidence="4">
    <location>
        <begin position="151"/>
        <end position="169"/>
    </location>
</feature>
<feature type="transmembrane region" description="Helical" evidence="4">
    <location>
        <begin position="355"/>
        <end position="375"/>
    </location>
</feature>
<feature type="transmembrane region" description="Helical" evidence="4">
    <location>
        <begin position="119"/>
        <end position="139"/>
    </location>
</feature>
<evidence type="ECO:0000256" key="1">
    <source>
        <dbReference type="ARBA" id="ARBA00022692"/>
    </source>
</evidence>
<dbReference type="STRING" id="1079.BVIR_3008"/>
<dbReference type="PATRIC" id="fig|1079.6.peg.3160"/>
<dbReference type="SUPFAM" id="SSF103473">
    <property type="entry name" value="MFS general substrate transporter"/>
    <property type="match status" value="1"/>
</dbReference>
<dbReference type="InterPro" id="IPR020846">
    <property type="entry name" value="MFS_dom"/>
</dbReference>
<evidence type="ECO:0000259" key="5">
    <source>
        <dbReference type="PROSITE" id="PS50850"/>
    </source>
</evidence>
<evidence type="ECO:0000256" key="4">
    <source>
        <dbReference type="SAM" id="Phobius"/>
    </source>
</evidence>
<sequence length="423" mass="44426">MSAPPAARSAPPAAVPTRWRTPAMIVLAGCLIAMVSFGPRSAMGFFTNEMSVDRSWALAIFSFSAALQNILWGIGQPVAGAIADRYGLAKVLVVGAVLYAAGLVWMANAADPTSLHLSAGVLIGFGLAGCSFNLVLAAFGKLLPLSWRPMALGAGSAAGSFGQFLYAPLAVYLKAAIGWDATLMVFGAAMLIVLPLSVVLMTPPADPPRPDAETASQSLTHALTEALAHRSYMLLMAGFFVCGFHLAFITIHLPKYLVDHGISNAVGGWVMALIGLFNLAGSLLAGYWSGKVSKPYLLSAIYLARAALIVGFVLLPLTPWTALAFGAGIGLLWLSTVPPTSGLVLVMFGPRWMAMLFGLVFLSHQIGSFLGVWLAGVLYDSTGSYDVVWWLGVALGLFAALVHLPIQEKPVERPAARLASSPA</sequence>
<dbReference type="InterPro" id="IPR036259">
    <property type="entry name" value="MFS_trans_sf"/>
</dbReference>
<evidence type="ECO:0000256" key="2">
    <source>
        <dbReference type="ARBA" id="ARBA00022989"/>
    </source>
</evidence>
<dbReference type="OrthoDB" id="146345at2"/>
<feature type="transmembrane region" description="Helical" evidence="4">
    <location>
        <begin position="387"/>
        <end position="406"/>
    </location>
</feature>
<dbReference type="PANTHER" id="PTHR11360:SF284">
    <property type="entry name" value="EG:103B4.3 PROTEIN-RELATED"/>
    <property type="match status" value="1"/>
</dbReference>
<keyword evidence="1 4" id="KW-0812">Transmembrane</keyword>
<dbReference type="Gene3D" id="1.20.1250.20">
    <property type="entry name" value="MFS general substrate transporter like domains"/>
    <property type="match status" value="2"/>
</dbReference>
<evidence type="ECO:0000313" key="6">
    <source>
        <dbReference type="EMBL" id="CUU43431.1"/>
    </source>
</evidence>
<dbReference type="InterPro" id="IPR011701">
    <property type="entry name" value="MFS"/>
</dbReference>
<feature type="transmembrane region" description="Helical" evidence="4">
    <location>
        <begin position="87"/>
        <end position="107"/>
    </location>
</feature>
<feature type="transmembrane region" description="Helical" evidence="4">
    <location>
        <begin position="232"/>
        <end position="254"/>
    </location>
</feature>
<dbReference type="KEGG" id="bvr:BVIR_3008"/>
<dbReference type="GO" id="GO:0022857">
    <property type="term" value="F:transmembrane transporter activity"/>
    <property type="evidence" value="ECO:0007669"/>
    <property type="project" value="InterPro"/>
</dbReference>
<feature type="transmembrane region" description="Helical" evidence="4">
    <location>
        <begin position="55"/>
        <end position="75"/>
    </location>
</feature>
<keyword evidence="3 4" id="KW-0472">Membrane</keyword>
<accession>A0A0P0J9X6</accession>
<feature type="transmembrane region" description="Helical" evidence="4">
    <location>
        <begin position="181"/>
        <end position="201"/>
    </location>
</feature>
<dbReference type="RefSeq" id="WP_055038305.1">
    <property type="nucleotide sequence ID" value="NZ_AP014854.2"/>
</dbReference>
<dbReference type="AlphaFoldDB" id="A0A0P0J9X6"/>
<gene>
    <name evidence="6" type="primary">yhjX</name>
    <name evidence="6" type="ORF">BVIRIDIS_24520</name>
</gene>
<keyword evidence="7" id="KW-1185">Reference proteome</keyword>
<feature type="domain" description="Major facilitator superfamily (MFS) profile" evidence="5">
    <location>
        <begin position="21"/>
        <end position="411"/>
    </location>
</feature>
<feature type="transmembrane region" description="Helical" evidence="4">
    <location>
        <begin position="296"/>
        <end position="317"/>
    </location>
</feature>